<dbReference type="Pfam" id="PF09759">
    <property type="entry name" value="Atx10homo_assoc"/>
    <property type="match status" value="1"/>
</dbReference>
<feature type="domain" description="Ataxin-10" evidence="4">
    <location>
        <begin position="380"/>
        <end position="479"/>
    </location>
</feature>
<name>A0AA88GNM9_NAELO</name>
<dbReference type="GO" id="GO:0005829">
    <property type="term" value="C:cytosol"/>
    <property type="evidence" value="ECO:0007669"/>
    <property type="project" value="TreeGrafter"/>
</dbReference>
<dbReference type="Gene3D" id="1.25.10.10">
    <property type="entry name" value="Leucine-rich Repeat Variant"/>
    <property type="match status" value="1"/>
</dbReference>
<dbReference type="InterPro" id="IPR011989">
    <property type="entry name" value="ARM-like"/>
</dbReference>
<proteinExistence type="predicted"/>
<comment type="caution">
    <text evidence="5">The sequence shown here is derived from an EMBL/GenBank/DDBJ whole genome shotgun (WGS) entry which is preliminary data.</text>
</comment>
<keyword evidence="6" id="KW-1185">Reference proteome</keyword>
<accession>A0AA88GNM9</accession>
<keyword evidence="1" id="KW-0132">Cell division</keyword>
<dbReference type="Proteomes" id="UP000816034">
    <property type="component" value="Unassembled WGS sequence"/>
</dbReference>
<feature type="region of interest" description="Disordered" evidence="3">
    <location>
        <begin position="485"/>
        <end position="508"/>
    </location>
</feature>
<evidence type="ECO:0000313" key="5">
    <source>
        <dbReference type="EMBL" id="KAG2381358.1"/>
    </source>
</evidence>
<evidence type="ECO:0000256" key="3">
    <source>
        <dbReference type="SAM" id="MobiDB-lite"/>
    </source>
</evidence>
<dbReference type="GO" id="GO:0051301">
    <property type="term" value="P:cell division"/>
    <property type="evidence" value="ECO:0007669"/>
    <property type="project" value="UniProtKB-KW"/>
</dbReference>
<dbReference type="InterPro" id="IPR016024">
    <property type="entry name" value="ARM-type_fold"/>
</dbReference>
<evidence type="ECO:0000259" key="4">
    <source>
        <dbReference type="Pfam" id="PF09759"/>
    </source>
</evidence>
<dbReference type="PANTHER" id="PTHR13255:SF0">
    <property type="entry name" value="ATAXIN-10"/>
    <property type="match status" value="1"/>
</dbReference>
<gene>
    <name evidence="5" type="ORF">C9374_006347</name>
</gene>
<dbReference type="SUPFAM" id="SSF48371">
    <property type="entry name" value="ARM repeat"/>
    <property type="match status" value="1"/>
</dbReference>
<dbReference type="RefSeq" id="XP_044547038.1">
    <property type="nucleotide sequence ID" value="XM_044696197.1"/>
</dbReference>
<dbReference type="EMBL" id="PYSW02000027">
    <property type="protein sequence ID" value="KAG2381358.1"/>
    <property type="molecule type" value="Genomic_DNA"/>
</dbReference>
<organism evidence="5 6">
    <name type="scientific">Naegleria lovaniensis</name>
    <name type="common">Amoeba</name>
    <dbReference type="NCBI Taxonomy" id="51637"/>
    <lineage>
        <taxon>Eukaryota</taxon>
        <taxon>Discoba</taxon>
        <taxon>Heterolobosea</taxon>
        <taxon>Tetramitia</taxon>
        <taxon>Eutetramitia</taxon>
        <taxon>Vahlkampfiidae</taxon>
        <taxon>Naegleria</taxon>
    </lineage>
</organism>
<dbReference type="PANTHER" id="PTHR13255">
    <property type="entry name" value="ATAXIN-10"/>
    <property type="match status" value="1"/>
</dbReference>
<dbReference type="InterPro" id="IPR051374">
    <property type="entry name" value="Ataxin-10/CTR86_families"/>
</dbReference>
<evidence type="ECO:0000256" key="2">
    <source>
        <dbReference type="ARBA" id="ARBA00023306"/>
    </source>
</evidence>
<dbReference type="AlphaFoldDB" id="A0AA88GNM9"/>
<feature type="compositionally biased region" description="Polar residues" evidence="3">
    <location>
        <begin position="486"/>
        <end position="499"/>
    </location>
</feature>
<reference evidence="5 6" key="1">
    <citation type="journal article" date="2018" name="BMC Genomics">
        <title>The genome of Naegleria lovaniensis, the basis for a comparative approach to unravel pathogenicity factors of the human pathogenic amoeba N. fowleri.</title>
        <authorList>
            <person name="Liechti N."/>
            <person name="Schurch N."/>
            <person name="Bruggmann R."/>
            <person name="Wittwer M."/>
        </authorList>
    </citation>
    <scope>NUCLEOTIDE SEQUENCE [LARGE SCALE GENOMIC DNA]</scope>
    <source>
        <strain evidence="5 6">ATCC 30569</strain>
    </source>
</reference>
<keyword evidence="2" id="KW-0131">Cell cycle</keyword>
<sequence>MLNSCTHSKSSHHKLNLSDEIVRMFGKDLQAYAVESGIIEESRETKYGMPSSLEEFQEQVMNIGAKWRNGCVNNEEFQNKLRDGGILMYCLLILKSYFEHDEEWEEYDSRKTVLILLQVVANAMTANKPIQIYLYEICDHILFKEILPKALTKGKNMTNIACMSIYNSIAKGNLQLEGEFFTNKQLMLDLLDNLYETKQTKEWIFLIYKKYFLSKAYMTEADEPFFFEEEEYFSKLFDTVNENNTLLNLLEIMDHFCSEETQATEPARASETYKHLLMFCVNLISRFEDKFHPSTTNTLHMFTFTQFECLFVCLECMASLSGLINLSKEKSLQVDLRKECTRWCLKIFNQTGLLVMTRESDHSVDNQPNEYEEDQMYMGYKSLLVRALANLTYATREIQDYIREEQGIPLILSCCAVQDPNPFLREWGVFCVRNLCENNEENVKFISGVKLESLDESTEELLAKQGFKATIENGKIKLQKIVLPHESSSQEGESNTSDNAIYENDQHE</sequence>
<protein>
    <recommendedName>
        <fullName evidence="4">Ataxin-10 domain-containing protein</fullName>
    </recommendedName>
</protein>
<evidence type="ECO:0000313" key="6">
    <source>
        <dbReference type="Proteomes" id="UP000816034"/>
    </source>
</evidence>
<dbReference type="InterPro" id="IPR019156">
    <property type="entry name" value="Ataxin-10_domain"/>
</dbReference>
<evidence type="ECO:0000256" key="1">
    <source>
        <dbReference type="ARBA" id="ARBA00022618"/>
    </source>
</evidence>
<dbReference type="GeneID" id="68098801"/>